<feature type="compositionally biased region" description="Basic and acidic residues" evidence="3">
    <location>
        <begin position="3960"/>
        <end position="3973"/>
    </location>
</feature>
<dbReference type="EMBL" id="KN124093">
    <property type="protein sequence ID" value="KFO22307.1"/>
    <property type="molecule type" value="Genomic_DNA"/>
</dbReference>
<feature type="region of interest" description="Disordered" evidence="3">
    <location>
        <begin position="202"/>
        <end position="301"/>
    </location>
</feature>
<feature type="region of interest" description="Disordered" evidence="3">
    <location>
        <begin position="6596"/>
        <end position="6650"/>
    </location>
</feature>
<evidence type="ECO:0000256" key="1">
    <source>
        <dbReference type="ARBA" id="ARBA00004123"/>
    </source>
</evidence>
<feature type="compositionally biased region" description="Basic and acidic residues" evidence="3">
    <location>
        <begin position="202"/>
        <end position="240"/>
    </location>
</feature>
<name>A0A091CUY1_FUKDA</name>
<feature type="region of interest" description="Disordered" evidence="3">
    <location>
        <begin position="5315"/>
        <end position="5336"/>
    </location>
</feature>
<gene>
    <name evidence="5" type="ORF">H920_16333</name>
</gene>
<feature type="compositionally biased region" description="Basic and acidic residues" evidence="3">
    <location>
        <begin position="3015"/>
        <end position="3029"/>
    </location>
</feature>
<dbReference type="GO" id="GO:0043484">
    <property type="term" value="P:regulation of RNA splicing"/>
    <property type="evidence" value="ECO:0007669"/>
    <property type="project" value="TreeGrafter"/>
</dbReference>
<feature type="compositionally biased region" description="Low complexity" evidence="3">
    <location>
        <begin position="6432"/>
        <end position="6444"/>
    </location>
</feature>
<evidence type="ECO:0000313" key="6">
    <source>
        <dbReference type="Proteomes" id="UP000028990"/>
    </source>
</evidence>
<feature type="region of interest" description="Disordered" evidence="3">
    <location>
        <begin position="6046"/>
        <end position="6104"/>
    </location>
</feature>
<feature type="region of interest" description="Disordered" evidence="3">
    <location>
        <begin position="1"/>
        <end position="100"/>
    </location>
</feature>
<keyword evidence="6" id="KW-1185">Reference proteome</keyword>
<feature type="compositionally biased region" description="Acidic residues" evidence="3">
    <location>
        <begin position="24"/>
        <end position="35"/>
    </location>
</feature>
<feature type="compositionally biased region" description="Low complexity" evidence="3">
    <location>
        <begin position="5972"/>
        <end position="5986"/>
    </location>
</feature>
<sequence>MGTITVGGLSASLPAVSGSQLQPEEPDAETEEDTSVTERPSGEVIRPRPQGSSPVYECPAEGAGFRVQKDTPSRRGSSGRRTSWWKRGSGDAQTFSTMSHPESVQEAMEVMFKTEVEAGASGYSVTGGGDQGIFVKQVLKDSSAAKLFSLREGDQLLSATIFFDDIKYEDALKILQYSEPYKVQFQIKRQLHAAKDQQDKEAAERCAEIPTKALEEDGDRERLIAKPREARGRRPRERLSWPKFQGMKGKQGPGPRRSHSSSEAYERGGAREVSPTSTDTEFQFPAEDWEQKAGTGGQRRRRRFLNLRFKMGSRPERTATGYLDREALGGLETGSMLEEKPEDTGTTPSGRSQEKVRMQEARQALTTQQATELSFTGKGEQDTARPQRKMKQLKAREEITTYIKARALPAPGGSKDQEWEESLENGFMTMSPQDTTVTAGTQEKSQEIQVRIHELKIPKFTFPGEKVQEIGEEIGEKIGGLQQTRPVTFTAQDGHKAEKEAETNGQQAQQQTVPGEEKHEISKLRGKQRDEGEETQKEWGKEKTKLPMTKSPEFGWSEKKEGTTERRKDTTGKQKQKITYREKEETSKSRRVDLQGLEVDIKGVTPEMKGSKHEVGTSQVSLASMEVDAQAAGGKLESVEAAKDSKFKMPKFKMPSFGISTSAKSTKASLEVSTPKLETDVILPTIQSELKMPEVSAQLPCPEVDLQASQVEMKLPEDELTTRGGGLKGQVPKVQIGSIKMPKVDLKSPQVNIKGPRVELKGPKGKVGDPELEVSLPSEEVDIQAAGGKLEGEVEAKESKFKIPKFKMPSFGMSATGKMLESSLEVSTPKLEADMDLPTIQGEVKTPEVSIQLPSTDTDLQASQGGVKVPKAELSTRHPDLKGHLHKVHMPSIEMPKVDLKGPQMDIKGHRVDMKGPKGEVGDSEVEVAPPNLEVVVQASSKKLQGEVEAEDSKFKMPSFGVSTTDKTLKALHEAPTPKLEANVDQLAIQGEVKTPEVSIQLPSTDMDLQASQGGVKMPEAELSMGVPGLKGQLHKVHMPSIKMPKVDLKGPQVDIKGPSMDLKGATGEVRAPEVDVSLPSMQVDVQPAGGKFEGNLGAKESKFKMPKFKMPSFGMSAPGKTLEASLEVSKPKPEADVDLPAIEGEVETPEVGIQLPSTNVDLHRGQVGVKLPKAELCTGHPGLKGHLPKVQILTMKIPKVDLKGPQVDIKGPRVDLKGAKGEVGAPEVDLSLLSIQTDIQASGGKPEDFGAKESKFKMPKFKMPSFTMSATDKILKSSLEVSKPKLEHDVDLPAIQSEVKTTEVSIQLPSTDMGLQASQVSVKMPEAELSTGGPGLKGQLPKVPMPSIKMSKVDLKGPQVDIKGPRVELKGPKGEVGDPDLEVSLPSAGVDLQAAGGKLQGEVEAKDSKFKMPKFKMPSFDLSEPSKPSEASLEVSTLSLEADVELPAIQGDIKTPEVSIQLPSTNMDLQASQVDVKIPEVQLSMGGPVLKGHLPKDEMLKVDPKGLQVNIKGLRADLKGPKDEVGVPELEVSMPCLEVDIQAASGKLEGEVEAKHSKFKLPKFKMPYSGQSPPGKSLEASLEVSTPKLEADMVLPIIQSEVKTPEVSIQLPSTDVDQQSGQVGMKLPKAQLPTGHSGLKGHLPKVQIPTMKIPKVDLKGPQLDIKGTRVELKGAKGEVGTPEVDMSLPSAQMDVQAAGGKPEEHLEAKDSKFKMSKFKMPCFDVSTTDKTLEASHEVSMPKLEADVDLPAIQSDAKTPEVSIQLPSTDMDLQASQGGVKVPKAELPTRHPDLKGQLPNVHMPSIKMSKVDLKGLQVGIKSPRVDLKGTNGDVGSPEVDVSLPSIQVDVQAAGSKPDGDFGAKESKFKMPSISMLAPGKSLESLLEVSTPKLEADVDLPTIQGDAKTPEVSIQLPSMNMDVQDSQVGMKLPEAELPTGHPGLKGQLPKVHMLRIKMPKVDLKGPQVDIKGPSVDLKGANSDVGAPEVDMSLPSVQVDVQASGSKLEGDLGSKESKFKMPNFKIPSFGVLAPSKSLESSLEVSTLKLEADVDLPAIQGDAKTPEVSIQLPSHDMDLQATQLSMKLPEAEMPIGHSGLKGHLPKETMPKVDLKGPQVDIKGPRVNLRGPKGDMRVPKLEVLLPTVEADIESAGGKLEGEVEAEDSKFKMSFFGMSAPENTIESSLEVSSPKLENDVDIPTIEGDVKTPEVSIQFPSTNMDLQAGQVGVKLPEAELPPGHPDLKGQLPKVQMPSIKMTKVDLKGPEVDIKGTSVDLKRPKGEVRASEMDVSLARIEVDVQASGGKLEGDLGAKDSRFKMPKFKMPSFGQSAPSKSLEASLEVSTPKLVADVVLPTIQSEFKTPEVNIQLPSTDVDQQSGQVGMKLPEAQPSTRHPGLKGHLPKVQIPTMKIPKVDLKGPQLDIKGPRVELKGAKGEVGTPEVDVSLPCVQMDVQAAGGRLEEHLAGKDSKFKMPKIKMRSFGMSTTDKTLEALHEVSMPKLEANVDLPAIQGDVKTPEVSLELPSTNMDLQASQGGVKTPEAELSMGGPGLKGQLHKVHVPGIKMPKVDLKGPQMDVKGPRVEMKGPKGEVGDPDLEVSLPSGEVDIQASGIKLEGEVEAKESKLKMPKFKMPSFGVLVPGKMLESSLEVSTLKLEADMDLPSIQGEVKNPEVSIQLPSTDMDLQASQGCVKVPMAELPTRHPDLKGQLLKVHMHSIKMPKVELKGPQVDIKSPSLDLKGAKGDVGSPEVDVSLPIIQADVQAAGSKLEGDFGAKESKFKMPKYKMPSISMSVPGKSLESSLEVSTTNLEADMDLPTIQGDAKTPEVSIQLPSTDMDLQDSQVGMKLPESELSTRHPGLKGQLPKVPIPTMKIPKVDLKGPQVDIKGPRVDLKGAKGDVGAPEVDVSLPSIQVDVQASGGKLEGDLGSKESKFKMPKFKMPSFGVSAPGKSLESSLEVSTPKLEADVDLPTIQSDVKNPEIHIQLPSHDMDLQATQVSMKLPEAELSTGHPGLKGHLPKEEMPKVDLKGPKVDIKGPRLDLRGLTGDVGIPELEVSLPTVEVVIEAAGGKLEGEVEAKDSKFKMPKFKMPSFGMSAPENAIESSLDLSLPKLENDMDIPTIEGDGKTPEVSIQLPSTNMDLQDGQVGVKLTEAELPPGHPDLKGQLSKVQMPSIKMTNVDLKGPEVDIKGTSVDLKRPKGEVRAPELDVSLARIEVDVQASGGKLEGDLGAKDSRFKMPKFKMPSFGQSAPGKSLEASLEVSTPKLEADVVLPTIQSEVKTPEVNIQLPSTDVDQQSGQVGMKLPKAQLPTWHPGLKGHLPKVQIPTMKIPKVDLKGPQLDIKGPRVELKGAKGEMGTSKVDMSLPSVQMDVQTSGGKPEEDLGAKDSKFKMLNFKMPSFGMSTDKTLDKTLEALHEVSMPKLEANVDLPAIQGDVKTPEVSIELPSTNMDLRASQGGVKMPKAELSMGGPGLKGQLPKVHMPSIKMPKVDLKGPQADIKGPRVELRGLKGEVGYPELEVSLLSTGVDIQAAGIKLEGEVEAKESMFNMPKFKMPSFGMSAPKNTIESSLEVFSSKLENDVDIPTIQSDVKTPEVSIQLPSTNMNLQAGQVGVKLPEAELPLGHPDLKGQMSKVQMPSIKKTQVDLMGQQVDIKGTSVDLKRPKGEVRAPEIDVSLPCVEVDFKASGGKLEGVLGAKDSRFKMPKFKMPSFGQSAPSKSLETSLEVSTPKLEADVVLPTIQSEFKTPEVNIQLPSTDVDQQSGQVGMKLPEAQLPTGHPGLKGLLPKVQIPTMKIPKVDLKGPQLDIKDPRVELKGAKGEVGTPEVDMSLPSVQMDAQAAGGKPEEDLGAKDSKFKMPKFKMLSFGVSTTEKTLEASHEVSTPKLEAKLDLPTIQGDVKTPEVSIELPSTDMDMQASQGCVKMPQADLSIGGPGLKAQLPKVHMPSIKMPKVDLKGPQVDVKGPRVEMKGPKGEVGDPDLEVSLPSAEVDIQAASVKLEGEVEAKESKFKIPKFKMPSFGMSVTGKMLESSLEVSTPKLEADVDVPAIQGEMKTPEVSIQLPSHDMDPQASQVGMKLPEAELPAGHPGLKGNLPKEEMSKMNLKGLQVDIKGPRVNLKGLKGDLRVPELEVSLPNVEVDIQSAGSNLVGDLEAQDNKFKMPSFGMSALGKTIESSLEVSLPKLEADVDLPAIEGDLKTCEVSIQLPSTDKNLQAGQVGMKLPEAELPTGHPGLKEHVPREEMPSIKMCKVDLKGPQVDIKGPSVDLKGAKGDVRAAELDVSLLSVQADIQASGGKPEDVGAKDSNFKMPKLKMPSFAMSATGKTLKSSLEVSTPKLEAEVDLPTIQGEVKIPEVSIQLPSTDMDLQASQVDIKMPEAELSMGAPGVKGQLRKVHMPIIKMPKVDLKGPKVDIKGPSMDLKGAKGDMGAPELDVSLPCIHMDIQATGSKLEGDLGAKYKFKMPQFKMPSFGMSAPGKTTESSLEVSSPKLEADVYIPAIQGEVKTPEVSIQLPSTDMDLQGGQVSVKLPTAELPTGHPGLKGKLPKVHMPKIKMPKVDLKGPQVDIKGPSMDLKGAKCDMRAPEVDISLPSMKMDVQASGSKLEGDLEAKDSKFKMPKFKMPSFDMSAPSKTLEASLEVSTPKLEAHVVLPSIQSEVKIPEVSIQLPSTDVDLHSGQVDMNLPKTELPTRHPGLKGHLPKVQIPTMKIPKVDLKGPQLDIKGPRVDMKGAKGEVGTPEVDMSLPSVQMDVQTSGGKPEGDLKAKDSKFKMPKFKMPSFAMSTTGKTLESSLEISIPKLEQDVDLPVIQGELKTPEVSIQLPYTDMDLQASQGGVKMPKAELSTGVPGLKGQLPKMHMPSIKFPQVDLKGPQVDIKGPSMDLKGAKVDVGAPGVDMSLPSVQVDVQAAGSKLEGDLGAKESKFKMPKFTMPSFGVSAPSKSLLDISTPKLEADMDLPTIQGDAKTPEVSIQLPSHDMDLQAAQLSMKLPAAELPTGHPGLKGHLPKEKMPKVHLKGPQVNIKGPRVDLSGPKVDVGVPEIEVSLPTVEVDVEATSDKLEGEVEAKDSKFKMPKFKMPSFGMSTPRKTIESSLEVSLPKLKADMDLPAIKDDLKTPEVSIQLPSTNMDLQASQVGVKLPEAELPIGHPGLKGLLPKVHMPRIKMPKVHLKGPQVDIKGPSMDLKGAKGDIGAPELDVSLPSVQVDVQTSGGKPEEDLGAKDSNFKMPKFKIPSFGMSAPGKSLESTLEVSTPKLEGDVHLPTIQGEVKTPEVNIQLPSTDMDLQASQVGLKMPKAELSMGGPGLKGQLPKVHMPSIKMPSVDLKGPQMDIKGPRRGVKDTTSEVGTHKLEVSLSTAEVDVQAASGKLEEGEVEAKESKFKMPKFKMPSFTLSATSKTLEASLEVSTPKLEADMALPAIQGDMKTTDIGVSLPAVNVDLQANQLCVKLPEAELPTEGTDLKGHLPKVHMPSIKLPRVDLKGPQVDIKVPSVDLKGPKGEVGTPELEVSLASAELDVQAASGRLEGEIEAKDSKLKMSKFKMPSFGMLAPGNTIESSLEVFSPKLEADVDIPAIEGDVKTPEVGIQLPSMNMDLQDSQVGVQLPEAELPTGHPGLKGQLPKVHVPSIKMPKVDLKGPQVDIKVPRRDLKGSKGEVSTAELEESLPSVEMDVQAAASKLEGEVRAKESKFKMPQFKMPSFGMSAPTKTLEASLEVSMPKFEADVVLPAVEGDMKTPEVIIQLPSTEQGPHTIPPSQHSYPKGPLSPMVQSHVTFPTFHRPRFVVSMPLTVAPEDDSGSTEHGPISLLSQEPRQDCSAPAAKVSQLPLSQPSPTAVPVSLVVPELLGPSTGRAAAGGAEQEGRGSPSKTPRFKLPLFSWSPKKEARPMGDSMCLLEDPTDSLALGLDHEDSHPGDQDAQVEAHMALPAEKTSDLGSTRKAGFALRRLVLPKLKSSKGSAGLRPQEDEDTVLSSSTAAGDCGAIERGGSEGSIGSTGFPGGPQEARDVALQLPQTPASSVGSVKMDLRSFPAEQGASQCDVDPGCDWAMGGGSKGLGLRGSSARKPQGEGIAPTTEGPLKAPLGHTDRVPSLNSPEEAPTTGEPTADSQERWFRMPRLRVPGFRRLSSKEQGEAQGQDVAQVHLPVAAVPAEAPAATGVPVFCVPGSEVEASVFLQPVDTEVTVTAPGTASYADVLKRDRDRWALKLHPPSVKLSGGDQPHSKGQVCAVEGSLPCQKPIGRPSEAQAPAAEWCKVKDRAELQTCQPEGPVPLRVSSTDVPSQDSVLDTRQLWEDSVLTVTFPKLRVPRFSFPAPGAETAMFFPVVKDICQEEVGADPGLGLWGSSILRAGPGDPGEQPVGPSHPLEGSPVSTVKVHIQEAQAKSLEVVVCSPVMQERVQCLVPEAFSTQRVRELEIPASPVQMPSYGFSLLKLKTPGPPAQAPGSGAQEGSAAPRADSCPEDSTPDATEPFEVISGSTSLPGLQTLRSDDPARPPPAGSGSDPDEEPAEILEFLPEDSVEASAQLVAEDKAPKGRPEGKKPSGLLWSWLPNIGFSPVSETIADSRDDTQRSVPVLTQPGPQPDLEPPKRQERVGWFRFPKLGFSSLPTKKTKSTEEEEEEAALAEQKLQEESVTFFDARESFSPEEEEEGQPAMRAPGTTDMVASLARTELILLEPDTPADEESAPRPTSK</sequence>
<dbReference type="Gene3D" id="2.30.42.10">
    <property type="match status" value="1"/>
</dbReference>
<dbReference type="PROSITE" id="PS50106">
    <property type="entry name" value="PDZ"/>
    <property type="match status" value="1"/>
</dbReference>
<feature type="region of interest" description="Disordered" evidence="3">
    <location>
        <begin position="326"/>
        <end position="390"/>
    </location>
</feature>
<dbReference type="FunFam" id="2.30.42.10:FF:000225">
    <property type="entry name" value="AHNAK2 isoform 1"/>
    <property type="match status" value="1"/>
</dbReference>
<feature type="region of interest" description="Disordered" evidence="3">
    <location>
        <begin position="3006"/>
        <end position="3029"/>
    </location>
</feature>
<reference evidence="5 6" key="1">
    <citation type="submission" date="2013-11" db="EMBL/GenBank/DDBJ databases">
        <title>The Damaraland mole rat (Fukomys damarensis) genome and evolution of African mole rats.</title>
        <authorList>
            <person name="Gladyshev V.N."/>
            <person name="Fang X."/>
        </authorList>
    </citation>
    <scope>NUCLEOTIDE SEQUENCE [LARGE SCALE GENOMIC DNA]</scope>
    <source>
        <tissue evidence="5">Liver</tissue>
    </source>
</reference>
<organism evidence="5 6">
    <name type="scientific">Fukomys damarensis</name>
    <name type="common">Damaraland mole rat</name>
    <name type="synonym">Cryptomys damarensis</name>
    <dbReference type="NCBI Taxonomy" id="885580"/>
    <lineage>
        <taxon>Eukaryota</taxon>
        <taxon>Metazoa</taxon>
        <taxon>Chordata</taxon>
        <taxon>Craniata</taxon>
        <taxon>Vertebrata</taxon>
        <taxon>Euteleostomi</taxon>
        <taxon>Mammalia</taxon>
        <taxon>Eutheria</taxon>
        <taxon>Euarchontoglires</taxon>
        <taxon>Glires</taxon>
        <taxon>Rodentia</taxon>
        <taxon>Hystricomorpha</taxon>
        <taxon>Bathyergidae</taxon>
        <taxon>Fukomys</taxon>
    </lineage>
</organism>
<protein>
    <submittedName>
        <fullName evidence="5">Protein AHNAK2</fullName>
    </submittedName>
</protein>
<feature type="region of interest" description="Disordered" evidence="3">
    <location>
        <begin position="6662"/>
        <end position="6681"/>
    </location>
</feature>
<feature type="region of interest" description="Disordered" evidence="3">
    <location>
        <begin position="3952"/>
        <end position="3977"/>
    </location>
</feature>
<evidence type="ECO:0000256" key="3">
    <source>
        <dbReference type="SAM" id="MobiDB-lite"/>
    </source>
</evidence>
<feature type="compositionally biased region" description="Polar residues" evidence="3">
    <location>
        <begin position="6465"/>
        <end position="6476"/>
    </location>
</feature>
<feature type="region of interest" description="Disordered" evidence="3">
    <location>
        <begin position="2564"/>
        <end position="2591"/>
    </location>
</feature>
<feature type="region of interest" description="Disordered" evidence="3">
    <location>
        <begin position="5841"/>
        <end position="5887"/>
    </location>
</feature>
<feature type="compositionally biased region" description="Low complexity" evidence="3">
    <location>
        <begin position="74"/>
        <end position="87"/>
    </location>
</feature>
<feature type="domain" description="PDZ" evidence="4">
    <location>
        <begin position="109"/>
        <end position="176"/>
    </location>
</feature>
<dbReference type="InterPro" id="IPR001478">
    <property type="entry name" value="PDZ"/>
</dbReference>
<feature type="compositionally biased region" description="Polar residues" evidence="3">
    <location>
        <begin position="91"/>
        <end position="100"/>
    </location>
</feature>
<feature type="region of interest" description="Disordered" evidence="3">
    <location>
        <begin position="477"/>
        <end position="591"/>
    </location>
</feature>
<dbReference type="PANTHER" id="PTHR23348:SF37">
    <property type="entry name" value="PROTEIN AHNAK2"/>
    <property type="match status" value="1"/>
</dbReference>
<dbReference type="PANTHER" id="PTHR23348">
    <property type="entry name" value="PERIAXIN/AHNAK"/>
    <property type="match status" value="1"/>
</dbReference>
<dbReference type="eggNOG" id="ENOG502R1NR">
    <property type="taxonomic scope" value="Eukaryota"/>
</dbReference>
<feature type="compositionally biased region" description="Polar residues" evidence="3">
    <location>
        <begin position="503"/>
        <end position="513"/>
    </location>
</feature>
<feature type="compositionally biased region" description="Basic and acidic residues" evidence="3">
    <location>
        <begin position="6517"/>
        <end position="6530"/>
    </location>
</feature>
<proteinExistence type="predicted"/>
<feature type="region of interest" description="Disordered" evidence="3">
    <location>
        <begin position="2110"/>
        <end position="2130"/>
    </location>
</feature>
<feature type="region of interest" description="Disordered" evidence="3">
    <location>
        <begin position="5784"/>
        <end position="5826"/>
    </location>
</feature>
<feature type="region of interest" description="Disordered" evidence="3">
    <location>
        <begin position="5946"/>
        <end position="5994"/>
    </location>
</feature>
<dbReference type="GO" id="GO:0043034">
    <property type="term" value="C:costamere"/>
    <property type="evidence" value="ECO:0007669"/>
    <property type="project" value="TreeGrafter"/>
</dbReference>
<feature type="compositionally biased region" description="Basic and acidic residues" evidence="3">
    <location>
        <begin position="515"/>
        <end position="545"/>
    </location>
</feature>
<dbReference type="SMART" id="SM00228">
    <property type="entry name" value="PDZ"/>
    <property type="match status" value="1"/>
</dbReference>
<feature type="compositionally biased region" description="Polar residues" evidence="3">
    <location>
        <begin position="364"/>
        <end position="374"/>
    </location>
</feature>
<evidence type="ECO:0000259" key="4">
    <source>
        <dbReference type="PROSITE" id="PS50106"/>
    </source>
</evidence>
<evidence type="ECO:0000313" key="5">
    <source>
        <dbReference type="EMBL" id="KFO22307.1"/>
    </source>
</evidence>
<feature type="compositionally biased region" description="Basic and acidic residues" evidence="3">
    <location>
        <begin position="579"/>
        <end position="591"/>
    </location>
</feature>
<dbReference type="InterPro" id="IPR052082">
    <property type="entry name" value="Myelin_sheath_structural"/>
</dbReference>
<feature type="compositionally biased region" description="Basic and acidic residues" evidence="3">
    <location>
        <begin position="2576"/>
        <end position="2589"/>
    </location>
</feature>
<dbReference type="Proteomes" id="UP000028990">
    <property type="component" value="Unassembled WGS sequence"/>
</dbReference>
<dbReference type="GO" id="GO:0005634">
    <property type="term" value="C:nucleus"/>
    <property type="evidence" value="ECO:0007669"/>
    <property type="project" value="UniProtKB-SubCell"/>
</dbReference>
<feature type="compositionally biased region" description="Basic and acidic residues" evidence="3">
    <location>
        <begin position="493"/>
        <end position="502"/>
    </location>
</feature>
<accession>A0A091CUY1</accession>
<keyword evidence="2" id="KW-0539">Nucleus</keyword>
<dbReference type="SUPFAM" id="SSF50156">
    <property type="entry name" value="PDZ domain-like"/>
    <property type="match status" value="1"/>
</dbReference>
<evidence type="ECO:0000256" key="2">
    <source>
        <dbReference type="ARBA" id="ARBA00023242"/>
    </source>
</evidence>
<comment type="subcellular location">
    <subcellularLocation>
        <location evidence="1">Nucleus</location>
    </subcellularLocation>
</comment>
<feature type="region of interest" description="Disordered" evidence="3">
    <location>
        <begin position="6420"/>
        <end position="6581"/>
    </location>
</feature>
<feature type="compositionally biased region" description="Basic and acidic residues" evidence="3">
    <location>
        <begin position="556"/>
        <end position="572"/>
    </location>
</feature>
<feature type="compositionally biased region" description="Acidic residues" evidence="3">
    <location>
        <begin position="6492"/>
        <end position="6509"/>
    </location>
</feature>
<dbReference type="InterPro" id="IPR036034">
    <property type="entry name" value="PDZ_sf"/>
</dbReference>